<evidence type="ECO:0000313" key="2">
    <source>
        <dbReference type="EMBL" id="WUR14211.1"/>
    </source>
</evidence>
<feature type="region of interest" description="Disordered" evidence="1">
    <location>
        <begin position="249"/>
        <end position="268"/>
    </location>
</feature>
<proteinExistence type="predicted"/>
<name>A0ABZ1UNE3_9BURK</name>
<evidence type="ECO:0000256" key="1">
    <source>
        <dbReference type="SAM" id="MobiDB-lite"/>
    </source>
</evidence>
<gene>
    <name evidence="2" type="ORF">E7V67_003680</name>
</gene>
<protein>
    <submittedName>
        <fullName evidence="2">Uncharacterized protein</fullName>
    </submittedName>
</protein>
<dbReference type="Proteomes" id="UP000321323">
    <property type="component" value="Chromosome"/>
</dbReference>
<keyword evidence="3" id="KW-1185">Reference proteome</keyword>
<evidence type="ECO:0000313" key="3">
    <source>
        <dbReference type="Proteomes" id="UP000321323"/>
    </source>
</evidence>
<accession>A0ABZ1UNE3</accession>
<sequence length="268" mass="28425">MLKNTLQRTRAGILHIASRNRKALRDVPPGLYDYWARSAPAEFPGIPTDAFFYARATDALLTFFECMKRHRMPCALPSKAADSVWHAWLRHDPVGLDAFCERHYEQRIPHVEAAAMSGGMDLPLARCLVMARTLDRQFLPGPDVPRLFATDRKLRMPGGFGYRARRGLMVLSELNERGLAAGATRVPPGTDPWFLFEAGLIGGYDLDRWRLRYASQGGGTTGGGDWGGAGGSCGGDGSAGCDGGGNDGGGEGGGCGSSCGGCGGGGGD</sequence>
<organism evidence="2 3">
    <name type="scientific">[Empedobacter] haloabium</name>
    <dbReference type="NCBI Taxonomy" id="592317"/>
    <lineage>
        <taxon>Bacteria</taxon>
        <taxon>Pseudomonadati</taxon>
        <taxon>Pseudomonadota</taxon>
        <taxon>Betaproteobacteria</taxon>
        <taxon>Burkholderiales</taxon>
        <taxon>Oxalobacteraceae</taxon>
        <taxon>Telluria group</taxon>
        <taxon>Telluria group incertae sedis</taxon>
    </lineage>
</organism>
<dbReference type="EMBL" id="CP136508">
    <property type="protein sequence ID" value="WUR14211.1"/>
    <property type="molecule type" value="Genomic_DNA"/>
</dbReference>
<reference evidence="2 3" key="1">
    <citation type="journal article" date="2019" name="Int. J. Syst. Evol. Microbiol.">
        <title>The Draft Whole-Genome Sequence of the Antibiotic Producer Empedobacter haloabium ATCC 31962 Provides Indications for Its Taxonomic Reclassification.</title>
        <authorList>
            <person name="Miess H."/>
            <person name="Arlt P."/>
            <person name="Apel A.K."/>
            <person name="Weber T."/>
            <person name="Nieselt K."/>
            <person name="Hanssen F."/>
            <person name="Czemmel S."/>
            <person name="Nahnsen S."/>
            <person name="Gross H."/>
        </authorList>
    </citation>
    <scope>NUCLEOTIDE SEQUENCE [LARGE SCALE GENOMIC DNA]</scope>
    <source>
        <strain evidence="2 3">ATCC 31962</strain>
    </source>
</reference>